<dbReference type="Gene3D" id="1.10.630.10">
    <property type="entry name" value="Cytochrome P450"/>
    <property type="match status" value="1"/>
</dbReference>
<dbReference type="Proteomes" id="UP000274429">
    <property type="component" value="Unassembled WGS sequence"/>
</dbReference>
<name>A0A0R3WMG9_HYDTA</name>
<dbReference type="WBParaSite" id="TTAC_0000195701-mRNA-1">
    <property type="protein sequence ID" value="TTAC_0000195701-mRNA-1"/>
    <property type="gene ID" value="TTAC_0000195701"/>
</dbReference>
<dbReference type="SUPFAM" id="SSF48264">
    <property type="entry name" value="Cytochrome P450"/>
    <property type="match status" value="1"/>
</dbReference>
<reference evidence="3" key="1">
    <citation type="submission" date="2017-02" db="UniProtKB">
        <authorList>
            <consortium name="WormBaseParasite"/>
        </authorList>
    </citation>
    <scope>IDENTIFICATION</scope>
</reference>
<evidence type="ECO:0000313" key="1">
    <source>
        <dbReference type="EMBL" id="VDM18684.1"/>
    </source>
</evidence>
<evidence type="ECO:0000313" key="2">
    <source>
        <dbReference type="Proteomes" id="UP000274429"/>
    </source>
</evidence>
<keyword evidence="2" id="KW-1185">Reference proteome</keyword>
<dbReference type="GO" id="GO:0005506">
    <property type="term" value="F:iron ion binding"/>
    <property type="evidence" value="ECO:0007669"/>
    <property type="project" value="InterPro"/>
</dbReference>
<accession>A0A0R3WMG9</accession>
<proteinExistence type="predicted"/>
<dbReference type="GO" id="GO:0016705">
    <property type="term" value="F:oxidoreductase activity, acting on paired donors, with incorporation or reduction of molecular oxygen"/>
    <property type="evidence" value="ECO:0007669"/>
    <property type="project" value="InterPro"/>
</dbReference>
<reference evidence="1 2" key="2">
    <citation type="submission" date="2018-11" db="EMBL/GenBank/DDBJ databases">
        <authorList>
            <consortium name="Pathogen Informatics"/>
        </authorList>
    </citation>
    <scope>NUCLEOTIDE SEQUENCE [LARGE SCALE GENOMIC DNA]</scope>
</reference>
<dbReference type="EMBL" id="UYWX01000626">
    <property type="protein sequence ID" value="VDM18684.1"/>
    <property type="molecule type" value="Genomic_DNA"/>
</dbReference>
<dbReference type="OrthoDB" id="6239388at2759"/>
<dbReference type="GO" id="GO:0020037">
    <property type="term" value="F:heme binding"/>
    <property type="evidence" value="ECO:0007669"/>
    <property type="project" value="InterPro"/>
</dbReference>
<dbReference type="InterPro" id="IPR036396">
    <property type="entry name" value="Cyt_P450_sf"/>
</dbReference>
<dbReference type="AlphaFoldDB" id="A0A0R3WMG9"/>
<dbReference type="STRING" id="6205.A0A0R3WMG9"/>
<gene>
    <name evidence="1" type="ORF">TTAC_LOCUS1944</name>
</gene>
<protein>
    <submittedName>
        <fullName evidence="3">Cytochrome P450</fullName>
    </submittedName>
</protein>
<evidence type="ECO:0000313" key="3">
    <source>
        <dbReference type="WBParaSite" id="TTAC_0000195701-mRNA-1"/>
    </source>
</evidence>
<sequence>MEYSRLNDFFEFASQAFPASLFISASDRGVGAFLGCTPEEITLSSDTLNELVLRILFEAIMHSSRDERSHNDIISNLGDLSHSLYQLHTSGHLPRHFHADAEALIHAVDRLIEPFVLFELDRGTSTRPETLLSHLLLTKHTLSSSQIIDDQKGDDIEAFLTTKHINHLLFESFFLGHHSLLPCLRTLLAALTARPGWSQRLVRELSVHRRSCPHMCRKHTATLTEECIDIETKCLSFAKALCLEALRFTVAGWPFGCLREAFRDGEEFLAGDLVLLNEPAVFHDETIWFKGCQMPVTNEPFRHTFAPMGRHGRPNANYVASRVLLNSKVCFLPRAFLFRLLLATAANLFTHYSFTQAENEPEEFLKLPLFLSLDSSLMRCATLHQNDQICASKT</sequence>
<dbReference type="GO" id="GO:0004497">
    <property type="term" value="F:monooxygenase activity"/>
    <property type="evidence" value="ECO:0007669"/>
    <property type="project" value="InterPro"/>
</dbReference>
<organism evidence="3">
    <name type="scientific">Hydatigena taeniaeformis</name>
    <name type="common">Feline tapeworm</name>
    <name type="synonym">Taenia taeniaeformis</name>
    <dbReference type="NCBI Taxonomy" id="6205"/>
    <lineage>
        <taxon>Eukaryota</taxon>
        <taxon>Metazoa</taxon>
        <taxon>Spiralia</taxon>
        <taxon>Lophotrochozoa</taxon>
        <taxon>Platyhelminthes</taxon>
        <taxon>Cestoda</taxon>
        <taxon>Eucestoda</taxon>
        <taxon>Cyclophyllidea</taxon>
        <taxon>Taeniidae</taxon>
        <taxon>Hydatigera</taxon>
    </lineage>
</organism>